<dbReference type="InterPro" id="IPR026956">
    <property type="entry name" value="D-ser_dehydrat-like_dom"/>
</dbReference>
<comment type="caution">
    <text evidence="2">The sequence shown here is derived from an EMBL/GenBank/DDBJ whole genome shotgun (WGS) entry which is preliminary data.</text>
</comment>
<evidence type="ECO:0000313" key="2">
    <source>
        <dbReference type="EMBL" id="TQJ10198.1"/>
    </source>
</evidence>
<dbReference type="Gene3D" id="3.20.20.10">
    <property type="entry name" value="Alanine racemase"/>
    <property type="match status" value="1"/>
</dbReference>
<dbReference type="EMBL" id="VFMN01000001">
    <property type="protein sequence ID" value="TQJ10198.1"/>
    <property type="molecule type" value="Genomic_DNA"/>
</dbReference>
<dbReference type="PANTHER" id="PTHR28004">
    <property type="entry name" value="ZGC:162816-RELATED"/>
    <property type="match status" value="1"/>
</dbReference>
<dbReference type="InterPro" id="IPR029066">
    <property type="entry name" value="PLP-binding_barrel"/>
</dbReference>
<reference evidence="2 3" key="1">
    <citation type="submission" date="2019-06" db="EMBL/GenBank/DDBJ databases">
        <title>Sequencing the genomes of 1000 actinobacteria strains.</title>
        <authorList>
            <person name="Klenk H.-P."/>
        </authorList>
    </citation>
    <scope>NUCLEOTIDE SEQUENCE [LARGE SCALE GENOMIC DNA]</scope>
    <source>
        <strain evidence="2 3">DSM 18607</strain>
    </source>
</reference>
<gene>
    <name evidence="2" type="ORF">FB458_3317</name>
</gene>
<dbReference type="RefSeq" id="WP_141849458.1">
    <property type="nucleotide sequence ID" value="NZ_BAAAPR010000022.1"/>
</dbReference>
<evidence type="ECO:0000313" key="3">
    <source>
        <dbReference type="Proteomes" id="UP000317893"/>
    </source>
</evidence>
<dbReference type="SUPFAM" id="SSF51419">
    <property type="entry name" value="PLP-binding barrel"/>
    <property type="match status" value="1"/>
</dbReference>
<name>A0A542E4C0_9MICO</name>
<feature type="domain" description="D-serine dehydratase-like" evidence="1">
    <location>
        <begin position="322"/>
        <end position="427"/>
    </location>
</feature>
<proteinExistence type="predicted"/>
<protein>
    <submittedName>
        <fullName evidence="2">D-serine deaminase-like pyridoxal phosphate-dependent protein</fullName>
    </submittedName>
</protein>
<dbReference type="InterPro" id="IPR051466">
    <property type="entry name" value="D-amino_acid_metab_enzyme"/>
</dbReference>
<dbReference type="Gene3D" id="2.40.37.20">
    <property type="entry name" value="D-serine dehydratase-like domain"/>
    <property type="match status" value="1"/>
</dbReference>
<dbReference type="SMART" id="SM01119">
    <property type="entry name" value="D-ser_dehydrat"/>
    <property type="match status" value="1"/>
</dbReference>
<organism evidence="2 3">
    <name type="scientific">Lapillicoccus jejuensis</name>
    <dbReference type="NCBI Taxonomy" id="402171"/>
    <lineage>
        <taxon>Bacteria</taxon>
        <taxon>Bacillati</taxon>
        <taxon>Actinomycetota</taxon>
        <taxon>Actinomycetes</taxon>
        <taxon>Micrococcales</taxon>
        <taxon>Intrasporangiaceae</taxon>
        <taxon>Lapillicoccus</taxon>
    </lineage>
</organism>
<dbReference type="AlphaFoldDB" id="A0A542E4C0"/>
<dbReference type="InterPro" id="IPR042208">
    <property type="entry name" value="D-ser_dehydrat-like_sf"/>
</dbReference>
<dbReference type="OrthoDB" id="9811417at2"/>
<dbReference type="PANTHER" id="PTHR28004:SF8">
    <property type="entry name" value="D-SERINE DEAMINASE"/>
    <property type="match status" value="1"/>
</dbReference>
<dbReference type="Pfam" id="PF14031">
    <property type="entry name" value="D-ser_dehydrat"/>
    <property type="match status" value="1"/>
</dbReference>
<keyword evidence="3" id="KW-1185">Reference proteome</keyword>
<evidence type="ECO:0000259" key="1">
    <source>
        <dbReference type="SMART" id="SM01119"/>
    </source>
</evidence>
<accession>A0A542E4C0</accession>
<sequence>MSDAAPYDVAAVAALDDEVVDERSKAIPPSLWGLTVAQVRERRPRLAELSTPVLTLDRGALTANRDAVAAWCAERGLGLAPHGKTTMAPRLWAEQLDAGAWGITVATGAQLAVARRFGVRRVLVANELLSPGTLRWLADDLAAHPDVEVVVWVDSLEAVALMEDALAGARGPTVLVELGRAGARTGARDLETAVAVARALVASPVLRLGGVGGYEGVVASGAGADDLAAVRAYVEDLRALHERLDAEQAYDALRAGGRRPLVTCGGSAYPDVVAEVLAPLAPSGADVVLRSGASLVHDDGHYEGLSPFGGDARGEGPRLRAAMHAWARVLSQPEPGLALADAGKRDVPFDLGLPTVQRRRARPDEPVGDQGVVRLEGVAVTALADQHAFLRWDAGTPAPVRVGDVVRLGLSHPCTAFDRWSLIPVVDDADAADPVVVDLVRTLF</sequence>
<dbReference type="Proteomes" id="UP000317893">
    <property type="component" value="Unassembled WGS sequence"/>
</dbReference>